<evidence type="ECO:0000313" key="2">
    <source>
        <dbReference type="Proteomes" id="UP000593892"/>
    </source>
</evidence>
<accession>A0A7S7NNX1</accession>
<dbReference type="KEGG" id="pfer:IRI77_30640"/>
<reference evidence="1 2" key="1">
    <citation type="submission" date="2020-10" db="EMBL/GenBank/DDBJ databases">
        <title>Complete genome sequence of Paludibaculum fermentans P105T, a facultatively anaerobic acidobacterium capable of dissimilatory Fe(III) reduction.</title>
        <authorList>
            <person name="Dedysh S.N."/>
            <person name="Beletsky A.V."/>
            <person name="Kulichevskaya I.S."/>
            <person name="Mardanov A.V."/>
            <person name="Ravin N.V."/>
        </authorList>
    </citation>
    <scope>NUCLEOTIDE SEQUENCE [LARGE SCALE GENOMIC DNA]</scope>
    <source>
        <strain evidence="1 2">P105</strain>
    </source>
</reference>
<evidence type="ECO:0008006" key="3">
    <source>
        <dbReference type="Google" id="ProtNLM"/>
    </source>
</evidence>
<dbReference type="AlphaFoldDB" id="A0A7S7NNX1"/>
<proteinExistence type="predicted"/>
<sequence>MGKSERVREVLTGPLTPGELDRRAAEGWHPVAVEWERLVDPAADWRPPVQEVPYGLRVAADNKHLEEHPEEVEIMLGILEGIVEDRPMSRIADELNRRGFRMRTDEAWTQSGVFELLPRLIDFSPRLFKREEWIERRRKLRHAAV</sequence>
<dbReference type="Gene3D" id="3.90.1750.20">
    <property type="entry name" value="Putative Large Serine Recombinase, Chain B, Domain 2"/>
    <property type="match status" value="1"/>
</dbReference>
<protein>
    <recommendedName>
        <fullName evidence="3">Recombinase domain-containing protein</fullName>
    </recommendedName>
</protein>
<keyword evidence="2" id="KW-1185">Reference proteome</keyword>
<organism evidence="1 2">
    <name type="scientific">Paludibaculum fermentans</name>
    <dbReference type="NCBI Taxonomy" id="1473598"/>
    <lineage>
        <taxon>Bacteria</taxon>
        <taxon>Pseudomonadati</taxon>
        <taxon>Acidobacteriota</taxon>
        <taxon>Terriglobia</taxon>
        <taxon>Bryobacterales</taxon>
        <taxon>Bryobacteraceae</taxon>
        <taxon>Paludibaculum</taxon>
    </lineage>
</organism>
<dbReference type="RefSeq" id="WP_194448760.1">
    <property type="nucleotide sequence ID" value="NZ_CP063849.1"/>
</dbReference>
<dbReference type="InterPro" id="IPR038109">
    <property type="entry name" value="DNA_bind_recomb_sf"/>
</dbReference>
<name>A0A7S7NNX1_PALFE</name>
<gene>
    <name evidence="1" type="ORF">IRI77_30640</name>
</gene>
<dbReference type="EMBL" id="CP063849">
    <property type="protein sequence ID" value="QOY87091.1"/>
    <property type="molecule type" value="Genomic_DNA"/>
</dbReference>
<evidence type="ECO:0000313" key="1">
    <source>
        <dbReference type="EMBL" id="QOY87091.1"/>
    </source>
</evidence>
<dbReference type="Proteomes" id="UP000593892">
    <property type="component" value="Chromosome"/>
</dbReference>